<dbReference type="Gene3D" id="2.30.320.10">
    <property type="entry name" value="YwqG-like"/>
    <property type="match status" value="1"/>
</dbReference>
<dbReference type="InterPro" id="IPR035948">
    <property type="entry name" value="YwqG-like_sf"/>
</dbReference>
<dbReference type="Proteomes" id="UP001271723">
    <property type="component" value="Unassembled WGS sequence"/>
</dbReference>
<organism evidence="1 2">
    <name type="scientific">Streptomyces griseiscabiei</name>
    <dbReference type="NCBI Taxonomy" id="2993540"/>
    <lineage>
        <taxon>Bacteria</taxon>
        <taxon>Bacillati</taxon>
        <taxon>Actinomycetota</taxon>
        <taxon>Actinomycetes</taxon>
        <taxon>Kitasatosporales</taxon>
        <taxon>Streptomycetaceae</taxon>
        <taxon>Streptomyces</taxon>
    </lineage>
</organism>
<dbReference type="RefSeq" id="WP_086760179.1">
    <property type="nucleotide sequence ID" value="NZ_JAGJBZ010000002.1"/>
</dbReference>
<comment type="caution">
    <text evidence="1">The sequence shown here is derived from an EMBL/GenBank/DDBJ whole genome shotgun (WGS) entry which is preliminary data.</text>
</comment>
<dbReference type="PANTHER" id="PTHR36436:SF6">
    <property type="entry name" value="SLL5081 PROTEIN"/>
    <property type="match status" value="1"/>
</dbReference>
<dbReference type="SUPFAM" id="SSF103032">
    <property type="entry name" value="Hypothetical protein YwqG"/>
    <property type="match status" value="1"/>
</dbReference>
<reference evidence="1 2" key="1">
    <citation type="journal article" date="2023" name="Microb. Genom.">
        <title>Mesoterricola silvestris gen. nov., sp. nov., Mesoterricola sediminis sp. nov., Geothrix oryzae sp. nov., Geothrix edaphica sp. nov., Geothrix rubra sp. nov., and Geothrix limicola sp. nov., six novel members of Acidobacteriota isolated from soils.</title>
        <authorList>
            <person name="Weisberg A.J."/>
            <person name="Pearce E."/>
            <person name="Kramer C.G."/>
            <person name="Chang J.H."/>
            <person name="Clarke C.R."/>
        </authorList>
    </citation>
    <scope>NUCLEOTIDE SEQUENCE [LARGE SCALE GENOMIC DNA]</scope>
    <source>
        <strain evidence="1 2">NRRL_B-2795</strain>
    </source>
</reference>
<gene>
    <name evidence="1" type="ORF">PV517_13765</name>
</gene>
<dbReference type="PANTHER" id="PTHR36436">
    <property type="entry name" value="SLL5081 PROTEIN"/>
    <property type="match status" value="1"/>
</dbReference>
<dbReference type="InterPro" id="IPR015315">
    <property type="entry name" value="DUF1963"/>
</dbReference>
<proteinExistence type="predicted"/>
<dbReference type="Pfam" id="PF09234">
    <property type="entry name" value="DUF1963"/>
    <property type="match status" value="1"/>
</dbReference>
<dbReference type="EMBL" id="JARAVY010000004">
    <property type="protein sequence ID" value="MDX2909764.1"/>
    <property type="molecule type" value="Genomic_DNA"/>
</dbReference>
<sequence>MTDEHHTRTAAEHLPGELAQGWAALLRPCVRLRRAAHTTVGADTTDGADERIVAVLGGVPELPVGTVWPEWPGHGPLSFVAEVRCAELPRDGLAEEFPREGTLLFFYFDGQADEEAFVSVDDPETRAGAQVLYVPEGTPVLPADTPPALEAFRRVELAADTGRSAPDLWLPQARRALLGDHRPWPHPRDTPAELKAFVRAFRTSRTRIGHQIGGHAVPVQGPVEYEIANAALGGTHAWGDQPLDEEAERWLLLAQFDSDGAARMTWGDEGTLYWLIRHDDLTAHRFDLARLTVQN</sequence>
<keyword evidence="2" id="KW-1185">Reference proteome</keyword>
<protein>
    <submittedName>
        <fullName evidence="1">YwqG family protein</fullName>
    </submittedName>
</protein>
<evidence type="ECO:0000313" key="1">
    <source>
        <dbReference type="EMBL" id="MDX2909764.1"/>
    </source>
</evidence>
<name>A0ABU4L285_9ACTN</name>
<accession>A0ABU4L285</accession>
<evidence type="ECO:0000313" key="2">
    <source>
        <dbReference type="Proteomes" id="UP001271723"/>
    </source>
</evidence>